<sequence length="550" mass="60760">MYLHTPYKAMWTPPGPGYDPTERLTQQLSHLTFYEQQAPAPAPYTTSPSQQAAAHPTSGGPTVAALPAPDPVSNNPNYDLSCYDPPVWSTSNIGACLPPVDYPSQSYTHATPTSGLWQDCTDGLQHGCNSQFIPGYSLVETIREPKYSGTRGLDSFIEPAKPLLMACPYLKHDPSRYSQRRSCRGAAFPSTHRLKEHLHRTHRQKPNCPRCRSLFKTEAEVGTHLKAQTLCNVVQGEDSVEGFDAAQEKLLKSKKRRKGVETEEDKWREIFKILFPSHRDIPDPCEYSENEHDAKSQLTLSIVYKTSLDDRSATSQASVREQDDVESIFTRDIPSPVEEEMSSKLEEAVGGRLSKKKRRKLLNVFKGFAVKMLRHSAEGDIKSRAITSPSKSTQIEKPSGTERSARAPSEKLLRTVADDKPDEKLQGKHDEIYDLHEATQSGVPPMDPVIAPSCLPSVEVTEARSILLDSQAFGLYLDSDITCWSAWDAALANDNGDAWLDDILGTGNASQGDLAQEQDKTLEVDPINAFDGVGTIAMRVQHVAGENGTL</sequence>
<dbReference type="PANTHER" id="PTHR38166:SF1">
    <property type="entry name" value="C2H2-TYPE DOMAIN-CONTAINING PROTEIN"/>
    <property type="match status" value="1"/>
</dbReference>
<evidence type="ECO:0008006" key="4">
    <source>
        <dbReference type="Google" id="ProtNLM"/>
    </source>
</evidence>
<evidence type="ECO:0000313" key="3">
    <source>
        <dbReference type="Proteomes" id="UP001241169"/>
    </source>
</evidence>
<evidence type="ECO:0000313" key="2">
    <source>
        <dbReference type="EMBL" id="KAK1533430.1"/>
    </source>
</evidence>
<feature type="compositionally biased region" description="Polar residues" evidence="1">
    <location>
        <begin position="385"/>
        <end position="396"/>
    </location>
</feature>
<feature type="compositionally biased region" description="Basic and acidic residues" evidence="1">
    <location>
        <begin position="399"/>
        <end position="408"/>
    </location>
</feature>
<comment type="caution">
    <text evidence="2">The sequence shown here is derived from an EMBL/GenBank/DDBJ whole genome shotgun (WGS) entry which is preliminary data.</text>
</comment>
<dbReference type="PANTHER" id="PTHR38166">
    <property type="entry name" value="C2H2-TYPE DOMAIN-CONTAINING PROTEIN-RELATED"/>
    <property type="match status" value="1"/>
</dbReference>
<feature type="region of interest" description="Disordered" evidence="1">
    <location>
        <begin position="381"/>
        <end position="408"/>
    </location>
</feature>
<dbReference type="GeneID" id="85378300"/>
<protein>
    <recommendedName>
        <fullName evidence="4">C2H2-type domain-containing protein</fullName>
    </recommendedName>
</protein>
<dbReference type="Proteomes" id="UP001241169">
    <property type="component" value="Unassembled WGS sequence"/>
</dbReference>
<dbReference type="EMBL" id="MOPA01000008">
    <property type="protein sequence ID" value="KAK1533430.1"/>
    <property type="molecule type" value="Genomic_DNA"/>
</dbReference>
<proteinExistence type="predicted"/>
<organism evidence="2 3">
    <name type="scientific">Colletotrichum paranaense</name>
    <dbReference type="NCBI Taxonomy" id="1914294"/>
    <lineage>
        <taxon>Eukaryota</taxon>
        <taxon>Fungi</taxon>
        <taxon>Dikarya</taxon>
        <taxon>Ascomycota</taxon>
        <taxon>Pezizomycotina</taxon>
        <taxon>Sordariomycetes</taxon>
        <taxon>Hypocreomycetidae</taxon>
        <taxon>Glomerellales</taxon>
        <taxon>Glomerellaceae</taxon>
        <taxon>Colletotrichum</taxon>
        <taxon>Colletotrichum acutatum species complex</taxon>
    </lineage>
</organism>
<accession>A0ABQ9SD50</accession>
<feature type="region of interest" description="Disordered" evidence="1">
    <location>
        <begin position="39"/>
        <end position="71"/>
    </location>
</feature>
<dbReference type="RefSeq" id="XP_060346583.1">
    <property type="nucleotide sequence ID" value="XM_060494401.1"/>
</dbReference>
<reference evidence="2 3" key="1">
    <citation type="submission" date="2016-10" db="EMBL/GenBank/DDBJ databases">
        <title>The genome sequence of Colletotrichum fioriniae PJ7.</title>
        <authorList>
            <person name="Baroncelli R."/>
        </authorList>
    </citation>
    <scope>NUCLEOTIDE SEQUENCE [LARGE SCALE GENOMIC DNA]</scope>
    <source>
        <strain evidence="2 3">IMI 384185</strain>
    </source>
</reference>
<keyword evidence="3" id="KW-1185">Reference proteome</keyword>
<gene>
    <name evidence="2" type="ORF">CPAR01_10138</name>
</gene>
<name>A0ABQ9SD50_9PEZI</name>
<evidence type="ECO:0000256" key="1">
    <source>
        <dbReference type="SAM" id="MobiDB-lite"/>
    </source>
</evidence>